<reference evidence="2 3" key="1">
    <citation type="journal article" date="2016" name="Sci. Rep.">
        <title>The Dendrobium catenatum Lindl. genome sequence provides insights into polysaccharide synthase, floral development and adaptive evolution.</title>
        <authorList>
            <person name="Zhang G.Q."/>
            <person name="Xu Q."/>
            <person name="Bian C."/>
            <person name="Tsai W.C."/>
            <person name="Yeh C.M."/>
            <person name="Liu K.W."/>
            <person name="Yoshida K."/>
            <person name="Zhang L.S."/>
            <person name="Chang S.B."/>
            <person name="Chen F."/>
            <person name="Shi Y."/>
            <person name="Su Y.Y."/>
            <person name="Zhang Y.Q."/>
            <person name="Chen L.J."/>
            <person name="Yin Y."/>
            <person name="Lin M."/>
            <person name="Huang H."/>
            <person name="Deng H."/>
            <person name="Wang Z.W."/>
            <person name="Zhu S.L."/>
            <person name="Zhao X."/>
            <person name="Deng C."/>
            <person name="Niu S.C."/>
            <person name="Huang J."/>
            <person name="Wang M."/>
            <person name="Liu G.H."/>
            <person name="Yang H.J."/>
            <person name="Xiao X.J."/>
            <person name="Hsiao Y.Y."/>
            <person name="Wu W.L."/>
            <person name="Chen Y.Y."/>
            <person name="Mitsuda N."/>
            <person name="Ohme-Takagi M."/>
            <person name="Luo Y.B."/>
            <person name="Van de Peer Y."/>
            <person name="Liu Z.J."/>
        </authorList>
    </citation>
    <scope>NUCLEOTIDE SEQUENCE [LARGE SCALE GENOMIC DNA]</scope>
    <source>
        <tissue evidence="2">The whole plant</tissue>
    </source>
</reference>
<protein>
    <submittedName>
        <fullName evidence="2">Uncharacterized protein</fullName>
    </submittedName>
</protein>
<name>A0A2I0W752_9ASPA</name>
<proteinExistence type="predicted"/>
<evidence type="ECO:0000313" key="3">
    <source>
        <dbReference type="Proteomes" id="UP000233837"/>
    </source>
</evidence>
<gene>
    <name evidence="2" type="ORF">MA16_Dca004325</name>
</gene>
<evidence type="ECO:0000313" key="2">
    <source>
        <dbReference type="EMBL" id="PKU71483.1"/>
    </source>
</evidence>
<evidence type="ECO:0000256" key="1">
    <source>
        <dbReference type="SAM" id="MobiDB-lite"/>
    </source>
</evidence>
<keyword evidence="3" id="KW-1185">Reference proteome</keyword>
<feature type="compositionally biased region" description="Polar residues" evidence="1">
    <location>
        <begin position="122"/>
        <end position="140"/>
    </location>
</feature>
<dbReference type="AlphaFoldDB" id="A0A2I0W752"/>
<organism evidence="2 3">
    <name type="scientific">Dendrobium catenatum</name>
    <dbReference type="NCBI Taxonomy" id="906689"/>
    <lineage>
        <taxon>Eukaryota</taxon>
        <taxon>Viridiplantae</taxon>
        <taxon>Streptophyta</taxon>
        <taxon>Embryophyta</taxon>
        <taxon>Tracheophyta</taxon>
        <taxon>Spermatophyta</taxon>
        <taxon>Magnoliopsida</taxon>
        <taxon>Liliopsida</taxon>
        <taxon>Asparagales</taxon>
        <taxon>Orchidaceae</taxon>
        <taxon>Epidendroideae</taxon>
        <taxon>Malaxideae</taxon>
        <taxon>Dendrobiinae</taxon>
        <taxon>Dendrobium</taxon>
    </lineage>
</organism>
<feature type="compositionally biased region" description="Polar residues" evidence="1">
    <location>
        <begin position="169"/>
        <end position="184"/>
    </location>
</feature>
<sequence>MASSSQVFPPLPSFSGLGPPLATSYAANVSAPAFKPATFPVSFFSPSQKLSFNGNDLAEGKSLWNTALIGYSLGVETVVVAPINTPLISTPPQPVSNALEQLPPPHQPVSNSLEQPPPPPKNSTIPNLNSPTEESSSSEQIILPQSFLGPKLPLVNKFASLQMEDCLPSNSVDSFSENETSSSKVTEEPPDIRNQSNIPPKTRSHVSNGKSPNKSKPPKGKSAKKAKGLWYYRIAILEAYISILCGDSWHTDFWEFCLWLRYFFRPGKIILVIVAGFSSVQSCSFLKNIMLISWVYGFVDFHPDGCYRWRQFYNLTMMTGSDPSCAMEGCSSNLAQILCAFDVPGGSVMAFVFVLDGQPELPPPFGCFRLNLYDVWI</sequence>
<reference evidence="2 3" key="2">
    <citation type="journal article" date="2017" name="Nature">
        <title>The Apostasia genome and the evolution of orchids.</title>
        <authorList>
            <person name="Zhang G.Q."/>
            <person name="Liu K.W."/>
            <person name="Li Z."/>
            <person name="Lohaus R."/>
            <person name="Hsiao Y.Y."/>
            <person name="Niu S.C."/>
            <person name="Wang J.Y."/>
            <person name="Lin Y.C."/>
            <person name="Xu Q."/>
            <person name="Chen L.J."/>
            <person name="Yoshida K."/>
            <person name="Fujiwara S."/>
            <person name="Wang Z.W."/>
            <person name="Zhang Y.Q."/>
            <person name="Mitsuda N."/>
            <person name="Wang M."/>
            <person name="Liu G.H."/>
            <person name="Pecoraro L."/>
            <person name="Huang H.X."/>
            <person name="Xiao X.J."/>
            <person name="Lin M."/>
            <person name="Wu X.Y."/>
            <person name="Wu W.L."/>
            <person name="Chen Y.Y."/>
            <person name="Chang S.B."/>
            <person name="Sakamoto S."/>
            <person name="Ohme-Takagi M."/>
            <person name="Yagi M."/>
            <person name="Zeng S.J."/>
            <person name="Shen C.Y."/>
            <person name="Yeh C.M."/>
            <person name="Luo Y.B."/>
            <person name="Tsai W.C."/>
            <person name="Van de Peer Y."/>
            <person name="Liu Z.J."/>
        </authorList>
    </citation>
    <scope>NUCLEOTIDE SEQUENCE [LARGE SCALE GENOMIC DNA]</scope>
    <source>
        <tissue evidence="2">The whole plant</tissue>
    </source>
</reference>
<feature type="region of interest" description="Disordered" evidence="1">
    <location>
        <begin position="92"/>
        <end position="140"/>
    </location>
</feature>
<feature type="region of interest" description="Disordered" evidence="1">
    <location>
        <begin position="169"/>
        <end position="223"/>
    </location>
</feature>
<accession>A0A2I0W752</accession>
<dbReference type="EMBL" id="KZ502877">
    <property type="protein sequence ID" value="PKU71483.1"/>
    <property type="molecule type" value="Genomic_DNA"/>
</dbReference>
<dbReference type="Proteomes" id="UP000233837">
    <property type="component" value="Unassembled WGS sequence"/>
</dbReference>